<feature type="compositionally biased region" description="Acidic residues" evidence="1">
    <location>
        <begin position="240"/>
        <end position="250"/>
    </location>
</feature>
<evidence type="ECO:0000256" key="1">
    <source>
        <dbReference type="SAM" id="MobiDB-lite"/>
    </source>
</evidence>
<feature type="domain" description="eCIS core" evidence="2">
    <location>
        <begin position="78"/>
        <end position="156"/>
    </location>
</feature>
<dbReference type="EMBL" id="BSSD01000001">
    <property type="protein sequence ID" value="GLW89481.1"/>
    <property type="molecule type" value="Genomic_DNA"/>
</dbReference>
<dbReference type="AlphaFoldDB" id="A0A9W6V806"/>
<evidence type="ECO:0000259" key="2">
    <source>
        <dbReference type="Pfam" id="PF13699"/>
    </source>
</evidence>
<organism evidence="3 4">
    <name type="scientific">Actinokineospora globicatena</name>
    <dbReference type="NCBI Taxonomy" id="103729"/>
    <lineage>
        <taxon>Bacteria</taxon>
        <taxon>Bacillati</taxon>
        <taxon>Actinomycetota</taxon>
        <taxon>Actinomycetes</taxon>
        <taxon>Pseudonocardiales</taxon>
        <taxon>Pseudonocardiaceae</taxon>
        <taxon>Actinokineospora</taxon>
    </lineage>
</organism>
<dbReference type="Proteomes" id="UP001165042">
    <property type="component" value="Unassembled WGS sequence"/>
</dbReference>
<gene>
    <name evidence="3" type="ORF">Aglo03_02970</name>
</gene>
<feature type="compositionally biased region" description="Basic and acidic residues" evidence="1">
    <location>
        <begin position="1"/>
        <end position="27"/>
    </location>
</feature>
<name>A0A9W6V806_9PSEU</name>
<feature type="region of interest" description="Disordered" evidence="1">
    <location>
        <begin position="154"/>
        <end position="270"/>
    </location>
</feature>
<sequence>MREHEHDHEAEHRPAGDRGHDGEDHALLGKAAAAGRPDVLGAPGLLGLQRAVGNAGVGALVEEERSPVHSVVGSGGSPLAAETRAEMEGRFGGQDFSDVRVHTGGAATESAKSVHAQAYTVGSDIVFSDNHYDPGSSQGKHMLAHELTHVVQQRSGPVDGTDTGGGVKVSDPSDRFEREAVANADHVMSTPGHDAPVQRHADSADEDHAGHDHSEHDHSGHDHADIAPVSDAAVQRAEEPAPEQEEEEEAPAAQTFVQRQESGEDFAEEE</sequence>
<dbReference type="InterPro" id="IPR025295">
    <property type="entry name" value="eCIS_core_dom"/>
</dbReference>
<proteinExistence type="predicted"/>
<accession>A0A9W6V806</accession>
<feature type="compositionally biased region" description="Basic and acidic residues" evidence="1">
    <location>
        <begin position="196"/>
        <end position="225"/>
    </location>
</feature>
<dbReference type="RefSeq" id="WP_285606788.1">
    <property type="nucleotide sequence ID" value="NZ_BSSD01000001.1"/>
</dbReference>
<keyword evidence="4" id="KW-1185">Reference proteome</keyword>
<feature type="region of interest" description="Disordered" evidence="1">
    <location>
        <begin position="1"/>
        <end position="30"/>
    </location>
</feature>
<protein>
    <recommendedName>
        <fullName evidence="2">eCIS core domain-containing protein</fullName>
    </recommendedName>
</protein>
<comment type="caution">
    <text evidence="3">The sequence shown here is derived from an EMBL/GenBank/DDBJ whole genome shotgun (WGS) entry which is preliminary data.</text>
</comment>
<evidence type="ECO:0000313" key="3">
    <source>
        <dbReference type="EMBL" id="GLW89481.1"/>
    </source>
</evidence>
<feature type="compositionally biased region" description="Basic and acidic residues" evidence="1">
    <location>
        <begin position="171"/>
        <end position="180"/>
    </location>
</feature>
<reference evidence="3" key="1">
    <citation type="submission" date="2023-02" db="EMBL/GenBank/DDBJ databases">
        <title>Actinokineospora globicatena NBRC 15670.</title>
        <authorList>
            <person name="Ichikawa N."/>
            <person name="Sato H."/>
            <person name="Tonouchi N."/>
        </authorList>
    </citation>
    <scope>NUCLEOTIDE SEQUENCE</scope>
    <source>
        <strain evidence="3">NBRC 15670</strain>
    </source>
</reference>
<evidence type="ECO:0000313" key="4">
    <source>
        <dbReference type="Proteomes" id="UP001165042"/>
    </source>
</evidence>
<dbReference type="Pfam" id="PF13699">
    <property type="entry name" value="eCIS_core"/>
    <property type="match status" value="1"/>
</dbReference>